<dbReference type="Proteomes" id="UP001595923">
    <property type="component" value="Unassembled WGS sequence"/>
</dbReference>
<feature type="region of interest" description="Disordered" evidence="1">
    <location>
        <begin position="1"/>
        <end position="21"/>
    </location>
</feature>
<name>A0ABV9E159_9ACTN</name>
<keyword evidence="3" id="KW-1185">Reference proteome</keyword>
<protein>
    <recommendedName>
        <fullName evidence="4">Secreted protein</fullName>
    </recommendedName>
</protein>
<accession>A0ABV9E159</accession>
<feature type="region of interest" description="Disordered" evidence="1">
    <location>
        <begin position="180"/>
        <end position="199"/>
    </location>
</feature>
<evidence type="ECO:0000313" key="2">
    <source>
        <dbReference type="EMBL" id="MFC4564886.1"/>
    </source>
</evidence>
<sequence length="199" mass="21492">MGDDLREPAVPPDPPMAPSSARPLLLIDVDGPLNRFAGGHRGAYRAGYRKYRMGQGHHLMLHPGHGRRLAALPFDLVWATTWEHEADQWIAPLLGLPPLPVIEWPDGAPTYGRVHFKTPTVVDFASGRPFAWVDDEVTDEDRRFVAEHHAGPALLHHVDPAVGLADDDFAALAEWAGRLGAPGTGHDDGPRAGGVARGG</sequence>
<evidence type="ECO:0000313" key="3">
    <source>
        <dbReference type="Proteomes" id="UP001595923"/>
    </source>
</evidence>
<comment type="caution">
    <text evidence="2">The sequence shown here is derived from an EMBL/GenBank/DDBJ whole genome shotgun (WGS) entry which is preliminary data.</text>
</comment>
<evidence type="ECO:0008006" key="4">
    <source>
        <dbReference type="Google" id="ProtNLM"/>
    </source>
</evidence>
<proteinExistence type="predicted"/>
<evidence type="ECO:0000256" key="1">
    <source>
        <dbReference type="SAM" id="MobiDB-lite"/>
    </source>
</evidence>
<organism evidence="2 3">
    <name type="scientific">Nocardiopsis mangrovi</name>
    <dbReference type="NCBI Taxonomy" id="1179818"/>
    <lineage>
        <taxon>Bacteria</taxon>
        <taxon>Bacillati</taxon>
        <taxon>Actinomycetota</taxon>
        <taxon>Actinomycetes</taxon>
        <taxon>Streptosporangiales</taxon>
        <taxon>Nocardiopsidaceae</taxon>
        <taxon>Nocardiopsis</taxon>
    </lineage>
</organism>
<gene>
    <name evidence="2" type="ORF">ACFO4E_23760</name>
</gene>
<dbReference type="EMBL" id="JBHSFQ010000029">
    <property type="protein sequence ID" value="MFC4564886.1"/>
    <property type="molecule type" value="Genomic_DNA"/>
</dbReference>
<reference evidence="3" key="1">
    <citation type="journal article" date="2019" name="Int. J. Syst. Evol. Microbiol.">
        <title>The Global Catalogue of Microorganisms (GCM) 10K type strain sequencing project: providing services to taxonomists for standard genome sequencing and annotation.</title>
        <authorList>
            <consortium name="The Broad Institute Genomics Platform"/>
            <consortium name="The Broad Institute Genome Sequencing Center for Infectious Disease"/>
            <person name="Wu L."/>
            <person name="Ma J."/>
        </authorList>
    </citation>
    <scope>NUCLEOTIDE SEQUENCE [LARGE SCALE GENOMIC DNA]</scope>
    <source>
        <strain evidence="3">XZYJ18</strain>
    </source>
</reference>
<dbReference type="RefSeq" id="WP_378578411.1">
    <property type="nucleotide sequence ID" value="NZ_JBHSFQ010000029.1"/>
</dbReference>